<name>A0AAV2GD85_9ROSI</name>
<gene>
    <name evidence="7" type="ORF">LTRI10_LOCUS47793</name>
</gene>
<evidence type="ECO:0000256" key="4">
    <source>
        <dbReference type="ARBA" id="ARBA00023239"/>
    </source>
</evidence>
<keyword evidence="4" id="KW-0456">Lyase</keyword>
<dbReference type="SUPFAM" id="SSF48239">
    <property type="entry name" value="Terpenoid cyclases/Protein prenyltransferases"/>
    <property type="match status" value="2"/>
</dbReference>
<dbReference type="FunFam" id="1.10.600.10:FF:000005">
    <property type="entry name" value="Ent-kaur-16-ene synthase, chloroplastic"/>
    <property type="match status" value="1"/>
</dbReference>
<evidence type="ECO:0000259" key="6">
    <source>
        <dbReference type="Pfam" id="PF03936"/>
    </source>
</evidence>
<dbReference type="InterPro" id="IPR005630">
    <property type="entry name" value="Terpene_synthase_metal-bd"/>
</dbReference>
<evidence type="ECO:0008006" key="9">
    <source>
        <dbReference type="Google" id="ProtNLM"/>
    </source>
</evidence>
<dbReference type="PANTHER" id="PTHR31739">
    <property type="entry name" value="ENT-COPALYL DIPHOSPHATE SYNTHASE, CHLOROPLASTIC"/>
    <property type="match status" value="1"/>
</dbReference>
<dbReference type="InterPro" id="IPR050148">
    <property type="entry name" value="Terpene_synthase-like"/>
</dbReference>
<keyword evidence="2" id="KW-0479">Metal-binding</keyword>
<dbReference type="SFLD" id="SFLDG01014">
    <property type="entry name" value="Terpene_Cyclase_Like_1_N-term"/>
    <property type="match status" value="1"/>
</dbReference>
<dbReference type="Gene3D" id="1.10.600.10">
    <property type="entry name" value="Farnesyl Diphosphate Synthase"/>
    <property type="match status" value="1"/>
</dbReference>
<evidence type="ECO:0000256" key="2">
    <source>
        <dbReference type="ARBA" id="ARBA00022723"/>
    </source>
</evidence>
<dbReference type="InterPro" id="IPR001906">
    <property type="entry name" value="Terpene_synth_N"/>
</dbReference>
<reference evidence="7 8" key="1">
    <citation type="submission" date="2024-04" db="EMBL/GenBank/DDBJ databases">
        <authorList>
            <person name="Fracassetti M."/>
        </authorList>
    </citation>
    <scope>NUCLEOTIDE SEQUENCE [LARGE SCALE GENOMIC DNA]</scope>
</reference>
<dbReference type="AlphaFoldDB" id="A0AAV2GD85"/>
<dbReference type="SUPFAM" id="SSF48576">
    <property type="entry name" value="Terpenoid synthases"/>
    <property type="match status" value="1"/>
</dbReference>
<dbReference type="Gene3D" id="1.50.10.130">
    <property type="entry name" value="Terpene synthase, N-terminal domain"/>
    <property type="match status" value="1"/>
</dbReference>
<dbReference type="Gene3D" id="1.50.10.160">
    <property type="match status" value="1"/>
</dbReference>
<feature type="domain" description="Terpene synthase N-terminal" evidence="5">
    <location>
        <begin position="233"/>
        <end position="426"/>
    </location>
</feature>
<dbReference type="CDD" id="cd00684">
    <property type="entry name" value="Terpene_cyclase_plant_C1"/>
    <property type="match status" value="1"/>
</dbReference>
<dbReference type="EMBL" id="OZ034821">
    <property type="protein sequence ID" value="CAL1408177.1"/>
    <property type="molecule type" value="Genomic_DNA"/>
</dbReference>
<dbReference type="PANTHER" id="PTHR31739:SF3">
    <property type="entry name" value="ENT-KAUR-16-ENE SYNTHASE, CHLOROPLASTIC"/>
    <property type="match status" value="1"/>
</dbReference>
<dbReference type="Proteomes" id="UP001497516">
    <property type="component" value="Chromosome 8"/>
</dbReference>
<proteinExistence type="predicted"/>
<keyword evidence="3" id="KW-0460">Magnesium</keyword>
<dbReference type="InterPro" id="IPR044814">
    <property type="entry name" value="Terpene_cyclase_plant_C1"/>
</dbReference>
<evidence type="ECO:0000256" key="1">
    <source>
        <dbReference type="ARBA" id="ARBA00001946"/>
    </source>
</evidence>
<dbReference type="GO" id="GO:0000287">
    <property type="term" value="F:magnesium ion binding"/>
    <property type="evidence" value="ECO:0007669"/>
    <property type="project" value="InterPro"/>
</dbReference>
<evidence type="ECO:0000256" key="3">
    <source>
        <dbReference type="ARBA" id="ARBA00022842"/>
    </source>
</evidence>
<dbReference type="GO" id="GO:0009686">
    <property type="term" value="P:gibberellin biosynthetic process"/>
    <property type="evidence" value="ECO:0007669"/>
    <property type="project" value="TreeGrafter"/>
</dbReference>
<evidence type="ECO:0000313" key="7">
    <source>
        <dbReference type="EMBL" id="CAL1408177.1"/>
    </source>
</evidence>
<keyword evidence="8" id="KW-1185">Reference proteome</keyword>
<dbReference type="InterPro" id="IPR036965">
    <property type="entry name" value="Terpene_synth_N_sf"/>
</dbReference>
<evidence type="ECO:0000259" key="5">
    <source>
        <dbReference type="Pfam" id="PF01397"/>
    </source>
</evidence>
<dbReference type="FunFam" id="1.50.10.130:FF:000002">
    <property type="entry name" value="Ent-copalyl diphosphate synthase, chloroplastic"/>
    <property type="match status" value="1"/>
</dbReference>
<dbReference type="GO" id="GO:0009507">
    <property type="term" value="C:chloroplast"/>
    <property type="evidence" value="ECO:0007669"/>
    <property type="project" value="TreeGrafter"/>
</dbReference>
<dbReference type="InterPro" id="IPR008949">
    <property type="entry name" value="Isoprenoid_synthase_dom_sf"/>
</dbReference>
<dbReference type="InterPro" id="IPR008930">
    <property type="entry name" value="Terpenoid_cyclase/PrenylTrfase"/>
</dbReference>
<comment type="cofactor">
    <cofactor evidence="1">
        <name>Mg(2+)</name>
        <dbReference type="ChEBI" id="CHEBI:18420"/>
    </cofactor>
</comment>
<accession>A0AAV2GD85</accession>
<sequence>MARSLSTNPLPAAAAAVSRELLVPQINKPSTLRFDDPKERSRIKKLFEKAELSASSYDTAWVAMVPAPAASSSTDRHDQVPCFPETLNWILENQHKDGSWGLPSAADHHRTRNPNLLVKDSLSSTLACVLALKRWGVGDQHIHNALGFIGRNSASLTDSSQQAPIGFDVIFPAMIQTCTQNFDLNLPLNSASLGAMFRNRDSILSSASHHQSGGRDAFLAYISEGMGNSSHHWETAKKFQRKNGSLFNSPSATAAAFMHLRDADSLAYLRSIVDVNSAAVPAIYPNGIQTQLSLIDAIESLGINRLFREEIEQALDEIYTSWIQGDEEIFLDPTTCAMAFRILRLNRYPVSPDVFDRFTEDRFWDDTMEGYLKDERVVLELHKASNVLYPNESILVHQQSWTSEFLMKSSPNSANRTRSRASESVSTQVDDVLNYPFKGDLDRLAHRRNIEQYCTDNTRTLKSSFRCSSFGSEDLLKLAAADFNFCQSVHQKELNQLMSWLKEYKLEDMRLAKVKMGYCYFSAAATYYDPELSDARISWAKHSLLTSLIDDFYDIFGTAEEHLNLLELFERWDVNGPRAEFCTEEVKTFYWALHSAICETVENAFAWQGRNIMDHVVELWVDVLRTMLEEAEWSRTNTLPTLDEYMRNGYVSFALGPIVLPSLYMVGPQLPDEVAKGPEVHHLFKVMSTCGRLLNDCRSFQREAEEGISNAVSLRMSQGIDTAEEAIEEIKGLIDEQTKELLRMVLDERNTSAVPKECRELFWKMNKVLHMVYKKEDTYNSTKLVQTAESVIKEPISLSVMDSNVI</sequence>
<dbReference type="Pfam" id="PF03936">
    <property type="entry name" value="Terpene_synth_C"/>
    <property type="match status" value="1"/>
</dbReference>
<dbReference type="GO" id="GO:0010333">
    <property type="term" value="F:terpene synthase activity"/>
    <property type="evidence" value="ECO:0007669"/>
    <property type="project" value="InterPro"/>
</dbReference>
<feature type="domain" description="Terpene synthase metal-binding" evidence="6">
    <location>
        <begin position="502"/>
        <end position="740"/>
    </location>
</feature>
<evidence type="ECO:0000313" key="8">
    <source>
        <dbReference type="Proteomes" id="UP001497516"/>
    </source>
</evidence>
<organism evidence="7 8">
    <name type="scientific">Linum trigynum</name>
    <dbReference type="NCBI Taxonomy" id="586398"/>
    <lineage>
        <taxon>Eukaryota</taxon>
        <taxon>Viridiplantae</taxon>
        <taxon>Streptophyta</taxon>
        <taxon>Embryophyta</taxon>
        <taxon>Tracheophyta</taxon>
        <taxon>Spermatophyta</taxon>
        <taxon>Magnoliopsida</taxon>
        <taxon>eudicotyledons</taxon>
        <taxon>Gunneridae</taxon>
        <taxon>Pentapetalae</taxon>
        <taxon>rosids</taxon>
        <taxon>fabids</taxon>
        <taxon>Malpighiales</taxon>
        <taxon>Linaceae</taxon>
        <taxon>Linum</taxon>
    </lineage>
</organism>
<protein>
    <recommendedName>
        <fullName evidence="9">Ent-kaurene synthase</fullName>
    </recommendedName>
</protein>
<dbReference type="Pfam" id="PF01397">
    <property type="entry name" value="Terpene_synth"/>
    <property type="match status" value="1"/>
</dbReference>